<dbReference type="EMBL" id="HBUF01588598">
    <property type="protein sequence ID" value="CAG6772596.1"/>
    <property type="molecule type" value="Transcribed_RNA"/>
</dbReference>
<feature type="region of interest" description="Disordered" evidence="10">
    <location>
        <begin position="509"/>
        <end position="529"/>
    </location>
</feature>
<feature type="compositionally biased region" description="Basic residues" evidence="10">
    <location>
        <begin position="188"/>
        <end position="198"/>
    </location>
</feature>
<dbReference type="PANTHER" id="PTHR46900:SF4">
    <property type="entry name" value="FERM AND PDZ DOMAIN CONTAINING 2"/>
    <property type="match status" value="1"/>
</dbReference>
<feature type="domain" description="PDZ" evidence="11">
    <location>
        <begin position="940"/>
        <end position="1021"/>
    </location>
</feature>
<dbReference type="EMBL" id="HBUF01060581">
    <property type="protein sequence ID" value="CAG6625668.1"/>
    <property type="molecule type" value="Transcribed_RNA"/>
</dbReference>
<dbReference type="EC" id="2.7.11.1" evidence="2"/>
<feature type="compositionally biased region" description="Low complexity" evidence="10">
    <location>
        <begin position="263"/>
        <end position="277"/>
    </location>
</feature>
<keyword evidence="5" id="KW-0547">Nucleotide-binding</keyword>
<keyword evidence="6 13" id="KW-0418">Kinase</keyword>
<dbReference type="SMART" id="SM00228">
    <property type="entry name" value="PDZ"/>
    <property type="match status" value="3"/>
</dbReference>
<dbReference type="CDD" id="cd01093">
    <property type="entry name" value="CRIB_PAK_like"/>
    <property type="match status" value="1"/>
</dbReference>
<dbReference type="AlphaFoldDB" id="A0A8D8Q5W3"/>
<evidence type="ECO:0000256" key="10">
    <source>
        <dbReference type="SAM" id="MobiDB-lite"/>
    </source>
</evidence>
<feature type="compositionally biased region" description="Basic and acidic residues" evidence="10">
    <location>
        <begin position="46"/>
        <end position="57"/>
    </location>
</feature>
<feature type="compositionally biased region" description="Low complexity" evidence="10">
    <location>
        <begin position="199"/>
        <end position="220"/>
    </location>
</feature>
<dbReference type="Pfam" id="PF00786">
    <property type="entry name" value="PBD"/>
    <property type="match status" value="1"/>
</dbReference>
<dbReference type="Gene3D" id="3.90.810.10">
    <property type="entry name" value="CRIB domain"/>
    <property type="match status" value="1"/>
</dbReference>
<evidence type="ECO:0000313" key="13">
    <source>
        <dbReference type="EMBL" id="CAG6625676.1"/>
    </source>
</evidence>
<feature type="domain" description="PDZ" evidence="11">
    <location>
        <begin position="548"/>
        <end position="629"/>
    </location>
</feature>
<dbReference type="PROSITE" id="PS50108">
    <property type="entry name" value="CRIB"/>
    <property type="match status" value="1"/>
</dbReference>
<dbReference type="InterPro" id="IPR000095">
    <property type="entry name" value="CRIB_dom"/>
</dbReference>
<feature type="compositionally biased region" description="Low complexity" evidence="10">
    <location>
        <begin position="728"/>
        <end position="748"/>
    </location>
</feature>
<feature type="region of interest" description="Disordered" evidence="10">
    <location>
        <begin position="360"/>
        <end position="382"/>
    </location>
</feature>
<feature type="compositionally biased region" description="Low complexity" evidence="10">
    <location>
        <begin position="309"/>
        <end position="336"/>
    </location>
</feature>
<feature type="compositionally biased region" description="Low complexity" evidence="10">
    <location>
        <begin position="668"/>
        <end position="680"/>
    </location>
</feature>
<dbReference type="InterPro" id="IPR001478">
    <property type="entry name" value="PDZ"/>
</dbReference>
<comment type="catalytic activity">
    <reaction evidence="8">
        <text>L-threonyl-[protein] + ATP = O-phospho-L-threonyl-[protein] + ADP + H(+)</text>
        <dbReference type="Rhea" id="RHEA:46608"/>
        <dbReference type="Rhea" id="RHEA-COMP:11060"/>
        <dbReference type="Rhea" id="RHEA-COMP:11605"/>
        <dbReference type="ChEBI" id="CHEBI:15378"/>
        <dbReference type="ChEBI" id="CHEBI:30013"/>
        <dbReference type="ChEBI" id="CHEBI:30616"/>
        <dbReference type="ChEBI" id="CHEBI:61977"/>
        <dbReference type="ChEBI" id="CHEBI:456216"/>
        <dbReference type="EC" id="2.7.11.1"/>
    </reaction>
</comment>
<dbReference type="InterPro" id="IPR052074">
    <property type="entry name" value="NonRcpt_TyrProt_Phosphatase"/>
</dbReference>
<name>A0A8D8Q5W3_9HEMI</name>
<keyword evidence="3" id="KW-0723">Serine/threonine-protein kinase</keyword>
<feature type="compositionally biased region" description="Low complexity" evidence="10">
    <location>
        <begin position="286"/>
        <end position="295"/>
    </location>
</feature>
<dbReference type="InterPro" id="IPR033923">
    <property type="entry name" value="PAK_BD"/>
</dbReference>
<feature type="domain" description="CRIB" evidence="12">
    <location>
        <begin position="90"/>
        <end position="103"/>
    </location>
</feature>
<proteinExistence type="inferred from homology"/>
<accession>A0A8D8Q5W3</accession>
<dbReference type="Gene3D" id="2.30.42.10">
    <property type="match status" value="3"/>
</dbReference>
<dbReference type="EMBL" id="HBUF01060583">
    <property type="protein sequence ID" value="CAG6625684.1"/>
    <property type="molecule type" value="Transcribed_RNA"/>
</dbReference>
<evidence type="ECO:0000256" key="3">
    <source>
        <dbReference type="ARBA" id="ARBA00022527"/>
    </source>
</evidence>
<dbReference type="EMBL" id="HBUF01588595">
    <property type="protein sequence ID" value="CAG6772587.1"/>
    <property type="molecule type" value="Transcribed_RNA"/>
</dbReference>
<dbReference type="InterPro" id="IPR036936">
    <property type="entry name" value="CRIB_dom_sf"/>
</dbReference>
<evidence type="ECO:0000256" key="1">
    <source>
        <dbReference type="ARBA" id="ARBA00008874"/>
    </source>
</evidence>
<keyword evidence="7" id="KW-0067">ATP-binding</keyword>
<dbReference type="FunFam" id="3.90.810.10:FF:000005">
    <property type="entry name" value="Non-specific serine/threonine protein kinase"/>
    <property type="match status" value="1"/>
</dbReference>
<dbReference type="SMART" id="SM00285">
    <property type="entry name" value="PBD"/>
    <property type="match status" value="1"/>
</dbReference>
<keyword evidence="4" id="KW-0808">Transferase</keyword>
<sequence>MSDDEDKPPAPPVRLTSNNSFRGPRGEPPPLVGQGGYGGPPVDMKPLPKEPEPEDRSNKKHGKGSGSKHTGKSSRSNKTTKDKESDKPAISYPSNFEHTVHVGFDALTGEFTGMPEAWARLLMSSNISKLEQKKNPQAVLDVLNWFDNSSKETKGSKFMTTTKMIGGSTELPRPALRQHPVLPQHPPHQQHHPHHHHNSAGSSHSLHSSSPPSSTVTPTSSEHDDETPPPAVKPRPDRTKSIYTKPIEEPDPSPPNTTDGEKTSTSSASPQSTPPLSLIQPPSTPPRGTLNGTLLPTPPLQPVLDKNKNQTNNTTTGGTIGNNTTNNNNNNNNNNNELEFYDIKKDLELNLKPILTNSRTEDYVTNDQGYGSERSPEEEYPPDILNQKNLPDCGGDSGFKPGDQQICQVHPFINQNSSTFLVCIEKGSRGLGLSVMGGCDTEDHLIRIKRIFPHTPAAQCGVLCQGDVILTVNDVPLTGLTNYEALEVLRMTSHIVHLKVYRPLDVGQGQIPAPPSNPPPPPPKREPSNILVPIIPGSEDEDKAREFDIVLTKNNGSLGFTLRKEDESVLGHYVRALVREPALSDGRIKPGDKILAVNGVEMSQMTHEDAVKFLRQCGDDVRLRLYRDATQTPVTALSPSRQHKQIKPILRKEAMDMLSDLAVKKHSPQPSTNSSRSSSPRCRKLKASSSDHHNQNQDSKVLSPTRPDSLDFNNGEKKTRYQFSSPESSDTGTPSSCSSNSIASQILPPLTPAPPPMLDEPVSLPPALPSSPPSELHHSQEPTSMPPLFSQQNSPSPPYFLVKDTDDPYKASLDLSQQKTFSHLPLYETDRVLHQTDQEPTSMPPMGSGVEGSGFQYGNPSYQSTIPVSSKKSETKLQNGGTSIPDLPAMLSPPPVEGSKGLLKWKGVVFSPDESEEHLDKIKPPLAFSVSSDGDEQIVVVELLRGWNSRLGFSLTQGPNSSTVISAIHSDSLASRDGRLKVGDQIVMVNDESVETMSKPDIIDLLRKIRGSICIRVHRRNKAKSVSSSHEL</sequence>
<feature type="compositionally biased region" description="Polar residues" evidence="10">
    <location>
        <begin position="873"/>
        <end position="882"/>
    </location>
</feature>
<evidence type="ECO:0000259" key="12">
    <source>
        <dbReference type="PROSITE" id="PS50108"/>
    </source>
</evidence>
<dbReference type="CDD" id="cd00136">
    <property type="entry name" value="PDZ_canonical"/>
    <property type="match status" value="1"/>
</dbReference>
<reference evidence="13" key="1">
    <citation type="submission" date="2021-05" db="EMBL/GenBank/DDBJ databases">
        <authorList>
            <person name="Alioto T."/>
            <person name="Alioto T."/>
            <person name="Gomez Garrido J."/>
        </authorList>
    </citation>
    <scope>NUCLEOTIDE SEQUENCE</scope>
</reference>
<feature type="compositionally biased region" description="Polar residues" evidence="10">
    <location>
        <begin position="360"/>
        <end position="369"/>
    </location>
</feature>
<dbReference type="GO" id="GO:0004674">
    <property type="term" value="F:protein serine/threonine kinase activity"/>
    <property type="evidence" value="ECO:0007669"/>
    <property type="project" value="UniProtKB-KW"/>
</dbReference>
<evidence type="ECO:0000256" key="9">
    <source>
        <dbReference type="ARBA" id="ARBA00048679"/>
    </source>
</evidence>
<evidence type="ECO:0000259" key="11">
    <source>
        <dbReference type="PROSITE" id="PS50106"/>
    </source>
</evidence>
<dbReference type="InterPro" id="IPR036034">
    <property type="entry name" value="PDZ_sf"/>
</dbReference>
<dbReference type="Pfam" id="PF00595">
    <property type="entry name" value="PDZ"/>
    <property type="match status" value="3"/>
</dbReference>
<evidence type="ECO:0000256" key="5">
    <source>
        <dbReference type="ARBA" id="ARBA00022741"/>
    </source>
</evidence>
<evidence type="ECO:0000256" key="8">
    <source>
        <dbReference type="ARBA" id="ARBA00047899"/>
    </source>
</evidence>
<comment type="catalytic activity">
    <reaction evidence="9">
        <text>L-seryl-[protein] + ATP = O-phospho-L-seryl-[protein] + ADP + H(+)</text>
        <dbReference type="Rhea" id="RHEA:17989"/>
        <dbReference type="Rhea" id="RHEA-COMP:9863"/>
        <dbReference type="Rhea" id="RHEA-COMP:11604"/>
        <dbReference type="ChEBI" id="CHEBI:15378"/>
        <dbReference type="ChEBI" id="CHEBI:29999"/>
        <dbReference type="ChEBI" id="CHEBI:30616"/>
        <dbReference type="ChEBI" id="CHEBI:83421"/>
        <dbReference type="ChEBI" id="CHEBI:456216"/>
        <dbReference type="EC" id="2.7.11.1"/>
    </reaction>
</comment>
<dbReference type="GO" id="GO:0005524">
    <property type="term" value="F:ATP binding"/>
    <property type="evidence" value="ECO:0007669"/>
    <property type="project" value="UniProtKB-KW"/>
</dbReference>
<evidence type="ECO:0000256" key="4">
    <source>
        <dbReference type="ARBA" id="ARBA00022679"/>
    </source>
</evidence>
<evidence type="ECO:0000256" key="6">
    <source>
        <dbReference type="ARBA" id="ARBA00022777"/>
    </source>
</evidence>
<feature type="compositionally biased region" description="Pro residues" evidence="10">
    <location>
        <begin position="749"/>
        <end position="772"/>
    </location>
</feature>
<evidence type="ECO:0000256" key="2">
    <source>
        <dbReference type="ARBA" id="ARBA00012513"/>
    </source>
</evidence>
<dbReference type="PANTHER" id="PTHR46900">
    <property type="entry name" value="TYROSINE-PROTEIN PHOSPHATASE NON-RECEPTOR TYPE 13"/>
    <property type="match status" value="1"/>
</dbReference>
<dbReference type="PROSITE" id="PS50106">
    <property type="entry name" value="PDZ"/>
    <property type="match status" value="3"/>
</dbReference>
<feature type="region of interest" description="Disordered" evidence="10">
    <location>
        <begin position="1"/>
        <end position="93"/>
    </location>
</feature>
<evidence type="ECO:0000256" key="7">
    <source>
        <dbReference type="ARBA" id="ARBA00022840"/>
    </source>
</evidence>
<feature type="compositionally biased region" description="Pro residues" evidence="10">
    <location>
        <begin position="512"/>
        <end position="522"/>
    </location>
</feature>
<feature type="region of interest" description="Disordered" evidence="10">
    <location>
        <begin position="663"/>
        <end position="801"/>
    </location>
</feature>
<feature type="domain" description="PDZ" evidence="11">
    <location>
        <begin position="421"/>
        <end position="504"/>
    </location>
</feature>
<feature type="region of interest" description="Disordered" evidence="10">
    <location>
        <begin position="162"/>
        <end position="337"/>
    </location>
</feature>
<comment type="similarity">
    <text evidence="1">Belongs to the protein kinase superfamily. STE Ser/Thr protein kinase family. STE20 subfamily.</text>
</comment>
<dbReference type="EMBL" id="HBUF01060582">
    <property type="protein sequence ID" value="CAG6625676.1"/>
    <property type="molecule type" value="Transcribed_RNA"/>
</dbReference>
<organism evidence="13">
    <name type="scientific">Cacopsylla melanoneura</name>
    <dbReference type="NCBI Taxonomy" id="428564"/>
    <lineage>
        <taxon>Eukaryota</taxon>
        <taxon>Metazoa</taxon>
        <taxon>Ecdysozoa</taxon>
        <taxon>Arthropoda</taxon>
        <taxon>Hexapoda</taxon>
        <taxon>Insecta</taxon>
        <taxon>Pterygota</taxon>
        <taxon>Neoptera</taxon>
        <taxon>Paraneoptera</taxon>
        <taxon>Hemiptera</taxon>
        <taxon>Sternorrhyncha</taxon>
        <taxon>Psylloidea</taxon>
        <taxon>Psyllidae</taxon>
        <taxon>Psyllinae</taxon>
        <taxon>Cacopsylla</taxon>
    </lineage>
</organism>
<feature type="region of interest" description="Disordered" evidence="10">
    <location>
        <begin position="873"/>
        <end position="893"/>
    </location>
</feature>
<dbReference type="SUPFAM" id="SSF50156">
    <property type="entry name" value="PDZ domain-like"/>
    <property type="match status" value="3"/>
</dbReference>
<protein>
    <recommendedName>
        <fullName evidence="2">non-specific serine/threonine protein kinase</fullName>
        <ecNumber evidence="2">2.7.11.1</ecNumber>
    </recommendedName>
</protein>